<dbReference type="AlphaFoldDB" id="A0A1G6UI61"/>
<reference evidence="1 2" key="1">
    <citation type="submission" date="2016-09" db="EMBL/GenBank/DDBJ databases">
        <authorList>
            <person name="Capua I."/>
            <person name="De Benedictis P."/>
            <person name="Joannis T."/>
            <person name="Lombin L.H."/>
            <person name="Cattoli G."/>
        </authorList>
    </citation>
    <scope>NUCLEOTIDE SEQUENCE [LARGE SCALE GENOMIC DNA]</scope>
    <source>
        <strain evidence="1 2">A7P-90m</strain>
    </source>
</reference>
<keyword evidence="2" id="KW-1185">Reference proteome</keyword>
<gene>
    <name evidence="1" type="ORF">SAMN05216323_11782</name>
</gene>
<evidence type="ECO:0000313" key="2">
    <source>
        <dbReference type="Proteomes" id="UP000199452"/>
    </source>
</evidence>
<sequence>MIIITGVPDYFMLLCCGYKVISKYGYYVNYSQTVPSPKSTEILTGVEAEGAVMLFS</sequence>
<dbReference type="EMBL" id="FMYP01000178">
    <property type="protein sequence ID" value="SDD41003.1"/>
    <property type="molecule type" value="Genomic_DNA"/>
</dbReference>
<dbReference type="Proteomes" id="UP000199452">
    <property type="component" value="Unassembled WGS sequence"/>
</dbReference>
<name>A0A1G6UI61_9BACT</name>
<accession>A0A1G6UI61</accession>
<protein>
    <submittedName>
        <fullName evidence="1">Uncharacterized protein</fullName>
    </submittedName>
</protein>
<organism evidence="1 2">
    <name type="scientific">Williamwhitmania taraxaci</name>
    <dbReference type="NCBI Taxonomy" id="1640674"/>
    <lineage>
        <taxon>Bacteria</taxon>
        <taxon>Pseudomonadati</taxon>
        <taxon>Bacteroidota</taxon>
        <taxon>Bacteroidia</taxon>
        <taxon>Bacteroidales</taxon>
        <taxon>Williamwhitmaniaceae</taxon>
        <taxon>Williamwhitmania</taxon>
    </lineage>
</organism>
<evidence type="ECO:0000313" key="1">
    <source>
        <dbReference type="EMBL" id="SDD41003.1"/>
    </source>
</evidence>
<proteinExistence type="predicted"/>